<dbReference type="Pfam" id="PF11326">
    <property type="entry name" value="PANTS-like"/>
    <property type="match status" value="1"/>
</dbReference>
<feature type="compositionally biased region" description="Low complexity" evidence="1">
    <location>
        <begin position="1"/>
        <end position="16"/>
    </location>
</feature>
<protein>
    <recommendedName>
        <fullName evidence="4">Early meiotic induction protein 1</fullName>
    </recommendedName>
</protein>
<evidence type="ECO:0000313" key="3">
    <source>
        <dbReference type="Proteomes" id="UP000309340"/>
    </source>
</evidence>
<keyword evidence="3" id="KW-1185">Reference proteome</keyword>
<feature type="region of interest" description="Disordered" evidence="1">
    <location>
        <begin position="219"/>
        <end position="239"/>
    </location>
</feature>
<feature type="compositionally biased region" description="Low complexity" evidence="1">
    <location>
        <begin position="79"/>
        <end position="99"/>
    </location>
</feature>
<sequence>MGWLWSSSSTAAAPTDTFEETRSQQTDSVPSPTPPEREYSLSDGQRQRIFGRSPISQESHGANQDKADRDLEAFLNSFEPTTASSPTTTTTTTEPTSSETEPDQPHPPPTRLHPDGTLNIHPTALHPTTMSCRQAFDQAFYCQSLGGKFNDLYRFGHLRDCGEQWGAFWFCMRTRTLPARDKEGMLRGFYAERDRERRRRRGGDSEDVWELRTEAVERAFGRDPDEGEEDGRGGMKFEE</sequence>
<dbReference type="InterPro" id="IPR021475">
    <property type="entry name" value="Pants/Emi1-like"/>
</dbReference>
<feature type="region of interest" description="Disordered" evidence="1">
    <location>
        <begin position="1"/>
        <end position="121"/>
    </location>
</feature>
<dbReference type="OrthoDB" id="2017405at2759"/>
<evidence type="ECO:0000313" key="2">
    <source>
        <dbReference type="EMBL" id="TKA74880.1"/>
    </source>
</evidence>
<evidence type="ECO:0008006" key="4">
    <source>
        <dbReference type="Google" id="ProtNLM"/>
    </source>
</evidence>
<gene>
    <name evidence="2" type="ORF">B0A55_05031</name>
</gene>
<evidence type="ECO:0000256" key="1">
    <source>
        <dbReference type="SAM" id="MobiDB-lite"/>
    </source>
</evidence>
<reference evidence="2 3" key="1">
    <citation type="submission" date="2017-03" db="EMBL/GenBank/DDBJ databases">
        <title>Genomes of endolithic fungi from Antarctica.</title>
        <authorList>
            <person name="Coleine C."/>
            <person name="Masonjones S."/>
            <person name="Stajich J.E."/>
        </authorList>
    </citation>
    <scope>NUCLEOTIDE SEQUENCE [LARGE SCALE GENOMIC DNA]</scope>
    <source>
        <strain evidence="2 3">CCFEE 5184</strain>
    </source>
</reference>
<dbReference type="PANTHER" id="PTHR28052:SF1">
    <property type="entry name" value="UPF0545 PROTEIN C22ORF39"/>
    <property type="match status" value="1"/>
</dbReference>
<dbReference type="AlphaFoldDB" id="A0A4U0XDK4"/>
<dbReference type="Proteomes" id="UP000309340">
    <property type="component" value="Unassembled WGS sequence"/>
</dbReference>
<dbReference type="PANTHER" id="PTHR28052">
    <property type="entry name" value="UPF0545 PROTEIN C22ORF39"/>
    <property type="match status" value="1"/>
</dbReference>
<accession>A0A4U0XDK4</accession>
<dbReference type="STRING" id="329884.A0A4U0XDK4"/>
<name>A0A4U0XDK4_9PEZI</name>
<comment type="caution">
    <text evidence="2">The sequence shown here is derived from an EMBL/GenBank/DDBJ whole genome shotgun (WGS) entry which is preliminary data.</text>
</comment>
<proteinExistence type="predicted"/>
<dbReference type="EMBL" id="NAJQ01000210">
    <property type="protein sequence ID" value="TKA74880.1"/>
    <property type="molecule type" value="Genomic_DNA"/>
</dbReference>
<organism evidence="2 3">
    <name type="scientific">Friedmanniomyces simplex</name>
    <dbReference type="NCBI Taxonomy" id="329884"/>
    <lineage>
        <taxon>Eukaryota</taxon>
        <taxon>Fungi</taxon>
        <taxon>Dikarya</taxon>
        <taxon>Ascomycota</taxon>
        <taxon>Pezizomycotina</taxon>
        <taxon>Dothideomycetes</taxon>
        <taxon>Dothideomycetidae</taxon>
        <taxon>Mycosphaerellales</taxon>
        <taxon>Teratosphaeriaceae</taxon>
        <taxon>Friedmanniomyces</taxon>
    </lineage>
</organism>
<feature type="compositionally biased region" description="Basic and acidic residues" evidence="1">
    <location>
        <begin position="63"/>
        <end position="72"/>
    </location>
</feature>